<dbReference type="InterPro" id="IPR020802">
    <property type="entry name" value="TesA-like"/>
</dbReference>
<keyword evidence="3" id="KW-0378">Hydrolase</keyword>
<evidence type="ECO:0000259" key="5">
    <source>
        <dbReference type="SMART" id="SM00824"/>
    </source>
</evidence>
<reference evidence="6 7" key="1">
    <citation type="submission" date="2024-10" db="EMBL/GenBank/DDBJ databases">
        <title>The Natural Products Discovery Center: Release of the First 8490 Sequenced Strains for Exploring Actinobacteria Biosynthetic Diversity.</title>
        <authorList>
            <person name="Kalkreuter E."/>
            <person name="Kautsar S.A."/>
            <person name="Yang D."/>
            <person name="Bader C.D."/>
            <person name="Teijaro C.N."/>
            <person name="Fluegel L."/>
            <person name="Davis C.M."/>
            <person name="Simpson J.R."/>
            <person name="Lauterbach L."/>
            <person name="Steele A.D."/>
            <person name="Gui C."/>
            <person name="Meng S."/>
            <person name="Li G."/>
            <person name="Viehrig K."/>
            <person name="Ye F."/>
            <person name="Su P."/>
            <person name="Kiefer A.F."/>
            <person name="Nichols A."/>
            <person name="Cepeda A.J."/>
            <person name="Yan W."/>
            <person name="Fan B."/>
            <person name="Jiang Y."/>
            <person name="Adhikari A."/>
            <person name="Zheng C.-J."/>
            <person name="Schuster L."/>
            <person name="Cowan T.M."/>
            <person name="Smanski M.J."/>
            <person name="Chevrette M.G."/>
            <person name="De Carvalho L.P.S."/>
            <person name="Shen B."/>
        </authorList>
    </citation>
    <scope>NUCLEOTIDE SEQUENCE [LARGE SCALE GENOMIC DNA]</scope>
    <source>
        <strain evidence="6 7">NPDC003040</strain>
    </source>
</reference>
<dbReference type="Proteomes" id="UP001601948">
    <property type="component" value="Unassembled WGS sequence"/>
</dbReference>
<comment type="catalytic activity">
    <reaction evidence="4">
        <text>a fatty acyl-CoA + H2O = a fatty acid + CoA + H(+)</text>
        <dbReference type="Rhea" id="RHEA:16781"/>
        <dbReference type="ChEBI" id="CHEBI:15377"/>
        <dbReference type="ChEBI" id="CHEBI:15378"/>
        <dbReference type="ChEBI" id="CHEBI:28868"/>
        <dbReference type="ChEBI" id="CHEBI:57287"/>
        <dbReference type="ChEBI" id="CHEBI:77636"/>
    </reaction>
</comment>
<feature type="domain" description="Thioesterase TesA-like" evidence="5">
    <location>
        <begin position="28"/>
        <end position="246"/>
    </location>
</feature>
<dbReference type="PANTHER" id="PTHR11487">
    <property type="entry name" value="THIOESTERASE"/>
    <property type="match status" value="1"/>
</dbReference>
<comment type="similarity">
    <text evidence="1">Belongs to the thioesterase family.</text>
</comment>
<dbReference type="InterPro" id="IPR012223">
    <property type="entry name" value="TEII"/>
</dbReference>
<dbReference type="PANTHER" id="PTHR11487:SF0">
    <property type="entry name" value="S-ACYL FATTY ACID SYNTHASE THIOESTERASE, MEDIUM CHAIN"/>
    <property type="match status" value="1"/>
</dbReference>
<evidence type="ECO:0000256" key="2">
    <source>
        <dbReference type="ARBA" id="ARBA00015007"/>
    </source>
</evidence>
<accession>A0ABW6R167</accession>
<evidence type="ECO:0000313" key="7">
    <source>
        <dbReference type="Proteomes" id="UP001601948"/>
    </source>
</evidence>
<dbReference type="SMART" id="SM00824">
    <property type="entry name" value="PKS_TE"/>
    <property type="match status" value="1"/>
</dbReference>
<dbReference type="InterPro" id="IPR029058">
    <property type="entry name" value="AB_hydrolase_fold"/>
</dbReference>
<evidence type="ECO:0000256" key="3">
    <source>
        <dbReference type="ARBA" id="ARBA00022801"/>
    </source>
</evidence>
<dbReference type="RefSeq" id="WP_387723129.1">
    <property type="nucleotide sequence ID" value="NZ_JBIAPI010000009.1"/>
</dbReference>
<evidence type="ECO:0000256" key="1">
    <source>
        <dbReference type="ARBA" id="ARBA00007169"/>
    </source>
</evidence>
<dbReference type="SUPFAM" id="SSF53474">
    <property type="entry name" value="alpha/beta-Hydrolases"/>
    <property type="match status" value="1"/>
</dbReference>
<evidence type="ECO:0000313" key="6">
    <source>
        <dbReference type="EMBL" id="MFF3227241.1"/>
    </source>
</evidence>
<comment type="caution">
    <text evidence="6">The sequence shown here is derived from an EMBL/GenBank/DDBJ whole genome shotgun (WGS) entry which is preliminary data.</text>
</comment>
<dbReference type="InterPro" id="IPR001031">
    <property type="entry name" value="Thioesterase"/>
</dbReference>
<organism evidence="6 7">
    <name type="scientific">Nocardia suismassiliense</name>
    <dbReference type="NCBI Taxonomy" id="2077092"/>
    <lineage>
        <taxon>Bacteria</taxon>
        <taxon>Bacillati</taxon>
        <taxon>Actinomycetota</taxon>
        <taxon>Actinomycetes</taxon>
        <taxon>Mycobacteriales</taxon>
        <taxon>Nocardiaceae</taxon>
        <taxon>Nocardia</taxon>
    </lineage>
</organism>
<dbReference type="Pfam" id="PF00975">
    <property type="entry name" value="Thioesterase"/>
    <property type="match status" value="1"/>
</dbReference>
<protein>
    <recommendedName>
        <fullName evidence="2">Thioesterase TesA</fullName>
    </recommendedName>
</protein>
<gene>
    <name evidence="6" type="ORF">ACFYV7_30900</name>
</gene>
<keyword evidence="7" id="KW-1185">Reference proteome</keyword>
<dbReference type="EMBL" id="JBIAPI010000009">
    <property type="protein sequence ID" value="MFF3227241.1"/>
    <property type="molecule type" value="Genomic_DNA"/>
</dbReference>
<dbReference type="Gene3D" id="3.40.50.1820">
    <property type="entry name" value="alpha/beta hydrolase"/>
    <property type="match status" value="1"/>
</dbReference>
<name>A0ABW6R167_9NOCA</name>
<proteinExistence type="inferred from homology"/>
<evidence type="ECO:0000256" key="4">
    <source>
        <dbReference type="ARBA" id="ARBA00024293"/>
    </source>
</evidence>
<sequence>MSALRNEPVGTWLRRIALPRPDAGIELICFPHAGGSAPYFAQLARCIDPMIEPLAVQYPGRQDRRDEEMPASIEQLAVGVGAELPAAVGNREFALYGHSMGAVVAFEVCRRLAGTGLVPRVLFVSGRRSPLSTRTENIHRYSEDDLARELRRAADNPPTWLRDPELRSLLLPVVRADFRAVESYVYQEGPPIECPIVAMIGNNDPYVDTEEAKAWSACTSREFELHTFPGKHFFLESNASVVGGLLTAKTISQLDEIDSFVDRES</sequence>